<accession>A0AAV1EIC9</accession>
<dbReference type="Proteomes" id="UP001178508">
    <property type="component" value="Chromosome 1"/>
</dbReference>
<evidence type="ECO:0000313" key="2">
    <source>
        <dbReference type="EMBL" id="CAJ1048491.1"/>
    </source>
</evidence>
<dbReference type="EMBL" id="OY660864">
    <property type="protein sequence ID" value="CAJ1048491.1"/>
    <property type="molecule type" value="Genomic_DNA"/>
</dbReference>
<evidence type="ECO:0000256" key="1">
    <source>
        <dbReference type="SAM" id="MobiDB-lite"/>
    </source>
</evidence>
<evidence type="ECO:0000313" key="3">
    <source>
        <dbReference type="Proteomes" id="UP001178508"/>
    </source>
</evidence>
<feature type="region of interest" description="Disordered" evidence="1">
    <location>
        <begin position="65"/>
        <end position="92"/>
    </location>
</feature>
<proteinExistence type="predicted"/>
<dbReference type="AlphaFoldDB" id="A0AAV1EIC9"/>
<name>A0AAV1EIC9_XYRNO</name>
<reference evidence="2" key="1">
    <citation type="submission" date="2023-08" db="EMBL/GenBank/DDBJ databases">
        <authorList>
            <person name="Alioto T."/>
            <person name="Alioto T."/>
            <person name="Gomez Garrido J."/>
        </authorList>
    </citation>
    <scope>NUCLEOTIDE SEQUENCE</scope>
</reference>
<gene>
    <name evidence="2" type="ORF">XNOV1_A033672</name>
</gene>
<sequence length="124" mass="13522">MGLASKASSHPESGCEITQAPLSQAARGLIVAASLGKDEPSSPRPAEEWAFCRLRPRKLWRRGQAVKGAGVTPEERMVGMTEKKKGIREKIKSRSSPFTGLKALKRIRNDRARGLLSSLAIRLS</sequence>
<protein>
    <submittedName>
        <fullName evidence="2">Unnamed protein product</fullName>
    </submittedName>
</protein>
<feature type="compositionally biased region" description="Basic and acidic residues" evidence="1">
    <location>
        <begin position="73"/>
        <end position="92"/>
    </location>
</feature>
<keyword evidence="3" id="KW-1185">Reference proteome</keyword>
<organism evidence="2 3">
    <name type="scientific">Xyrichtys novacula</name>
    <name type="common">Pearly razorfish</name>
    <name type="synonym">Hemipteronotus novacula</name>
    <dbReference type="NCBI Taxonomy" id="13765"/>
    <lineage>
        <taxon>Eukaryota</taxon>
        <taxon>Metazoa</taxon>
        <taxon>Chordata</taxon>
        <taxon>Craniata</taxon>
        <taxon>Vertebrata</taxon>
        <taxon>Euteleostomi</taxon>
        <taxon>Actinopterygii</taxon>
        <taxon>Neopterygii</taxon>
        <taxon>Teleostei</taxon>
        <taxon>Neoteleostei</taxon>
        <taxon>Acanthomorphata</taxon>
        <taxon>Eupercaria</taxon>
        <taxon>Labriformes</taxon>
        <taxon>Labridae</taxon>
        <taxon>Xyrichtys</taxon>
    </lineage>
</organism>